<dbReference type="OrthoDB" id="106611at2"/>
<dbReference type="CDD" id="cd01346">
    <property type="entry name" value="Maltoporin-like"/>
    <property type="match status" value="1"/>
</dbReference>
<dbReference type="GO" id="GO:0046930">
    <property type="term" value="C:pore complex"/>
    <property type="evidence" value="ECO:0007669"/>
    <property type="project" value="UniProtKB-KW"/>
</dbReference>
<dbReference type="GO" id="GO:0009279">
    <property type="term" value="C:cell outer membrane"/>
    <property type="evidence" value="ECO:0007669"/>
    <property type="project" value="UniProtKB-SubCell"/>
</dbReference>
<dbReference type="GO" id="GO:0006811">
    <property type="term" value="P:monoatomic ion transport"/>
    <property type="evidence" value="ECO:0007669"/>
    <property type="project" value="UniProtKB-KW"/>
</dbReference>
<gene>
    <name evidence="11" type="ORF">C1N32_19895</name>
    <name evidence="12" type="ORF">DET48_1466</name>
</gene>
<accession>A0A2J8H1T9</accession>
<dbReference type="Proteomes" id="UP000248729">
    <property type="component" value="Unassembled WGS sequence"/>
</dbReference>
<dbReference type="EMBL" id="POSK01000019">
    <property type="protein sequence ID" value="PNI01782.1"/>
    <property type="molecule type" value="Genomic_DNA"/>
</dbReference>
<sequence length="421" mass="46728">MKKASLAVAIIASLSATQVLAVDFHGYVRAGLGASADGGGTKAGDEFNKTTLGRLGNEYDTYSEIGLGQELFNKDGRSMYFESMFEMSSDGNLETESSKKDSANFAIKQLNIQAKGYIPASPEAVIWAGKRFYQRHDIHIIDTKYWNVSGYGVGVENIKLDTGALSTAIIRADNALSTWDSSGNETSYGDLNTYFLDMRYSGYAPWEGSWTEFGIDYALVNPTDEQEALTEDLKNGLMLTAEISQSFSMGWNKFVLQYMDKGLAQNAISQGGGWYDIWSGDVSEAKGYRFISTGDLNITDNFIINHVLTYGQAKDHGDWLDKEDLFSFVARPTYNWSAYNKTIFEVGYFDQEKTWDSGSSDKSSGTKFTIAHAISAGDSIMARPEIRFFASYFKDNENDNTFDNGKSADTISYGVQVEAWW</sequence>
<reference evidence="11 13" key="1">
    <citation type="submission" date="2018-01" db="EMBL/GenBank/DDBJ databases">
        <title>Draft genome sequences of six Vibrio diazotrophicus strains isolated from deep-sea sediments of the Baltic Sea.</title>
        <authorList>
            <person name="Castillo D."/>
            <person name="Vandieken V."/>
            <person name="Chiang O."/>
            <person name="Middelboe M."/>
        </authorList>
    </citation>
    <scope>NUCLEOTIDE SEQUENCE [LARGE SCALE GENOMIC DNA]</scope>
    <source>
        <strain evidence="11 13">60.27F</strain>
    </source>
</reference>
<keyword evidence="4" id="KW-1134">Transmembrane beta strand</keyword>
<feature type="chain" id="PRO_5036041725" evidence="10">
    <location>
        <begin position="22"/>
        <end position="421"/>
    </location>
</feature>
<name>A0A2J8H1T9_VIBDI</name>
<dbReference type="Proteomes" id="UP000236449">
    <property type="component" value="Unassembled WGS sequence"/>
</dbReference>
<keyword evidence="8" id="KW-0472">Membrane</keyword>
<evidence type="ECO:0000313" key="13">
    <source>
        <dbReference type="Proteomes" id="UP000236449"/>
    </source>
</evidence>
<dbReference type="EMBL" id="QLTR01000046">
    <property type="protein sequence ID" value="RAS55282.1"/>
    <property type="molecule type" value="Genomic_DNA"/>
</dbReference>
<dbReference type="InterPro" id="IPR050286">
    <property type="entry name" value="G_neg_Bact_CarbUptk_Porin"/>
</dbReference>
<evidence type="ECO:0000313" key="14">
    <source>
        <dbReference type="Proteomes" id="UP000248729"/>
    </source>
</evidence>
<dbReference type="GO" id="GO:0015774">
    <property type="term" value="P:polysaccharide transport"/>
    <property type="evidence" value="ECO:0007669"/>
    <property type="project" value="TreeGrafter"/>
</dbReference>
<evidence type="ECO:0000256" key="1">
    <source>
        <dbReference type="ARBA" id="ARBA00004571"/>
    </source>
</evidence>
<dbReference type="GO" id="GO:0015144">
    <property type="term" value="F:carbohydrate transmembrane transporter activity"/>
    <property type="evidence" value="ECO:0007669"/>
    <property type="project" value="TreeGrafter"/>
</dbReference>
<dbReference type="Pfam" id="PF02264">
    <property type="entry name" value="LamB"/>
    <property type="match status" value="1"/>
</dbReference>
<dbReference type="PANTHER" id="PTHR38762:SF1">
    <property type="entry name" value="CRYPTIC OUTER MEMBRANE PORIN BGLH-RELATED"/>
    <property type="match status" value="1"/>
</dbReference>
<evidence type="ECO:0000313" key="12">
    <source>
        <dbReference type="EMBL" id="RAS55282.1"/>
    </source>
</evidence>
<evidence type="ECO:0000256" key="7">
    <source>
        <dbReference type="ARBA" id="ARBA00023114"/>
    </source>
</evidence>
<dbReference type="RefSeq" id="WP_102954273.1">
    <property type="nucleotide sequence ID" value="NZ_POSI01000007.1"/>
</dbReference>
<dbReference type="PANTHER" id="PTHR38762">
    <property type="entry name" value="CRYPTIC OUTER MEMBRANE PORIN BGLH-RELATED"/>
    <property type="match status" value="1"/>
</dbReference>
<dbReference type="GO" id="GO:0015288">
    <property type="term" value="F:porin activity"/>
    <property type="evidence" value="ECO:0007669"/>
    <property type="project" value="UniProtKB-KW"/>
</dbReference>
<keyword evidence="7" id="KW-0626">Porin</keyword>
<evidence type="ECO:0000313" key="11">
    <source>
        <dbReference type="EMBL" id="PNI01782.1"/>
    </source>
</evidence>
<evidence type="ECO:0000256" key="8">
    <source>
        <dbReference type="ARBA" id="ARBA00023136"/>
    </source>
</evidence>
<keyword evidence="9" id="KW-0998">Cell outer membrane</keyword>
<keyword evidence="10" id="KW-0732">Signal</keyword>
<dbReference type="SUPFAM" id="SSF56935">
    <property type="entry name" value="Porins"/>
    <property type="match status" value="1"/>
</dbReference>
<dbReference type="AlphaFoldDB" id="A0A2J8H1T9"/>
<comment type="subcellular location">
    <subcellularLocation>
        <location evidence="1">Cell outer membrane</location>
        <topology evidence="1">Multi-pass membrane protein</topology>
    </subcellularLocation>
</comment>
<comment type="similarity">
    <text evidence="2">Belongs to the porin LamB (TC 1.B.3) family.</text>
</comment>
<feature type="signal peptide" evidence="10">
    <location>
        <begin position="1"/>
        <end position="21"/>
    </location>
</feature>
<reference evidence="12 14" key="2">
    <citation type="submission" date="2018-06" db="EMBL/GenBank/DDBJ databases">
        <title>Freshwater and sediment microbial communities from various areas in North America, analyzing microbe dynamics in response to fracking.</title>
        <authorList>
            <person name="Lamendella R."/>
        </authorList>
    </citation>
    <scope>NUCLEOTIDE SEQUENCE [LARGE SCALE GENOMIC DNA]</scope>
    <source>
        <strain evidence="12 14">99A</strain>
    </source>
</reference>
<evidence type="ECO:0000256" key="5">
    <source>
        <dbReference type="ARBA" id="ARBA00022692"/>
    </source>
</evidence>
<comment type="caution">
    <text evidence="11">The sequence shown here is derived from an EMBL/GenBank/DDBJ whole genome shotgun (WGS) entry which is preliminary data.</text>
</comment>
<keyword evidence="5" id="KW-0812">Transmembrane</keyword>
<evidence type="ECO:0000256" key="9">
    <source>
        <dbReference type="ARBA" id="ARBA00023237"/>
    </source>
</evidence>
<protein>
    <submittedName>
        <fullName evidence="11">Maltoporin</fullName>
    </submittedName>
</protein>
<dbReference type="Gene3D" id="2.40.170.10">
    <property type="entry name" value="Porin, LamB type"/>
    <property type="match status" value="1"/>
</dbReference>
<evidence type="ECO:0000256" key="2">
    <source>
        <dbReference type="ARBA" id="ARBA00007055"/>
    </source>
</evidence>
<organism evidence="11 13">
    <name type="scientific">Vibrio diazotrophicus</name>
    <dbReference type="NCBI Taxonomy" id="685"/>
    <lineage>
        <taxon>Bacteria</taxon>
        <taxon>Pseudomonadati</taxon>
        <taxon>Pseudomonadota</taxon>
        <taxon>Gammaproteobacteria</taxon>
        <taxon>Vibrionales</taxon>
        <taxon>Vibrionaceae</taxon>
        <taxon>Vibrio</taxon>
    </lineage>
</organism>
<proteinExistence type="inferred from homology"/>
<evidence type="ECO:0000256" key="4">
    <source>
        <dbReference type="ARBA" id="ARBA00022452"/>
    </source>
</evidence>
<dbReference type="NCBIfam" id="NF006860">
    <property type="entry name" value="PRK09360.1"/>
    <property type="match status" value="1"/>
</dbReference>
<keyword evidence="3" id="KW-0813">Transport</keyword>
<evidence type="ECO:0000256" key="10">
    <source>
        <dbReference type="SAM" id="SignalP"/>
    </source>
</evidence>
<dbReference type="InterPro" id="IPR003192">
    <property type="entry name" value="Porin_LamB"/>
</dbReference>
<keyword evidence="6" id="KW-0406">Ion transport</keyword>
<evidence type="ECO:0000256" key="3">
    <source>
        <dbReference type="ARBA" id="ARBA00022448"/>
    </source>
</evidence>
<dbReference type="InterPro" id="IPR036998">
    <property type="entry name" value="Porin_LamB_sf"/>
</dbReference>
<evidence type="ECO:0000256" key="6">
    <source>
        <dbReference type="ARBA" id="ARBA00023065"/>
    </source>
</evidence>